<feature type="non-terminal residue" evidence="12">
    <location>
        <position position="160"/>
    </location>
</feature>
<keyword evidence="6" id="KW-1133">Transmembrane helix</keyword>
<evidence type="ECO:0000256" key="1">
    <source>
        <dbReference type="ARBA" id="ARBA00004479"/>
    </source>
</evidence>
<dbReference type="GO" id="GO:0006955">
    <property type="term" value="P:immune response"/>
    <property type="evidence" value="ECO:0007669"/>
    <property type="project" value="TreeGrafter"/>
</dbReference>
<dbReference type="InterPro" id="IPR011162">
    <property type="entry name" value="MHC_I/II-like_Ag-recog"/>
</dbReference>
<evidence type="ECO:0000256" key="6">
    <source>
        <dbReference type="ARBA" id="ARBA00022989"/>
    </source>
</evidence>
<proteinExistence type="predicted"/>
<dbReference type="SUPFAM" id="SSF54452">
    <property type="entry name" value="MHC antigen-recognition domain"/>
    <property type="match status" value="1"/>
</dbReference>
<evidence type="ECO:0000259" key="11">
    <source>
        <dbReference type="Pfam" id="PF00129"/>
    </source>
</evidence>
<dbReference type="GO" id="GO:0002474">
    <property type="term" value="P:antigen processing and presentation of peptide antigen via MHC class I"/>
    <property type="evidence" value="ECO:0007669"/>
    <property type="project" value="UniProtKB-KW"/>
</dbReference>
<dbReference type="AlphaFoldDB" id="A0A850ZBW7"/>
<accession>A0A850ZBW7</accession>
<feature type="region of interest" description="Disordered" evidence="10">
    <location>
        <begin position="37"/>
        <end position="63"/>
    </location>
</feature>
<keyword evidence="3" id="KW-0812">Transmembrane</keyword>
<evidence type="ECO:0000256" key="9">
    <source>
        <dbReference type="ARBA" id="ARBA00023180"/>
    </source>
</evidence>
<keyword evidence="2" id="KW-0490">MHC I</keyword>
<name>A0A850ZBW7_9PASS</name>
<comment type="caution">
    <text evidence="12">The sequence shown here is derived from an EMBL/GenBank/DDBJ whole genome shotgun (WGS) entry which is preliminary data.</text>
</comment>
<feature type="domain" description="MHC class I-like antigen recognition-like" evidence="11">
    <location>
        <begin position="3"/>
        <end position="160"/>
    </location>
</feature>
<keyword evidence="13" id="KW-1185">Reference proteome</keyword>
<dbReference type="PANTHER" id="PTHR16675:SF242">
    <property type="entry name" value="MAJOR HISTOCOMPATIBILITY COMPLEX CLASS I-RELATED GENE PROTEIN"/>
    <property type="match status" value="1"/>
</dbReference>
<dbReference type="GO" id="GO:0042612">
    <property type="term" value="C:MHC class I protein complex"/>
    <property type="evidence" value="ECO:0007669"/>
    <property type="project" value="UniProtKB-KW"/>
</dbReference>
<dbReference type="InterPro" id="IPR037055">
    <property type="entry name" value="MHC_I-like_Ag-recog_sf"/>
</dbReference>
<dbReference type="EMBL" id="WAAG01081724">
    <property type="protein sequence ID" value="NWI06219.1"/>
    <property type="molecule type" value="Genomic_DNA"/>
</dbReference>
<comment type="subcellular location">
    <subcellularLocation>
        <location evidence="1">Membrane</location>
        <topology evidence="1">Single-pass type I membrane protein</topology>
    </subcellularLocation>
</comment>
<evidence type="ECO:0000313" key="13">
    <source>
        <dbReference type="Proteomes" id="UP000629438"/>
    </source>
</evidence>
<keyword evidence="9" id="KW-0325">Glycoprotein</keyword>
<evidence type="ECO:0000256" key="4">
    <source>
        <dbReference type="ARBA" id="ARBA00022729"/>
    </source>
</evidence>
<dbReference type="GO" id="GO:0005615">
    <property type="term" value="C:extracellular space"/>
    <property type="evidence" value="ECO:0007669"/>
    <property type="project" value="TreeGrafter"/>
</dbReference>
<dbReference type="Gene3D" id="3.30.500.10">
    <property type="entry name" value="MHC class I-like antigen recognition-like"/>
    <property type="match status" value="1"/>
</dbReference>
<dbReference type="InterPro" id="IPR011161">
    <property type="entry name" value="MHC_I-like_Ag-recog"/>
</dbReference>
<feature type="non-terminal residue" evidence="12">
    <location>
        <position position="1"/>
    </location>
</feature>
<keyword evidence="4" id="KW-0732">Signal</keyword>
<evidence type="ECO:0000256" key="5">
    <source>
        <dbReference type="ARBA" id="ARBA00022859"/>
    </source>
</evidence>
<evidence type="ECO:0000256" key="10">
    <source>
        <dbReference type="SAM" id="MobiDB-lite"/>
    </source>
</evidence>
<protein>
    <submittedName>
        <fullName evidence="12">HA1F protein</fullName>
    </submittedName>
</protein>
<dbReference type="PANTHER" id="PTHR16675">
    <property type="entry name" value="MHC CLASS I-RELATED"/>
    <property type="match status" value="1"/>
</dbReference>
<organism evidence="12 13">
    <name type="scientific">Tichodroma muraria</name>
    <dbReference type="NCBI Taxonomy" id="237442"/>
    <lineage>
        <taxon>Eukaryota</taxon>
        <taxon>Metazoa</taxon>
        <taxon>Chordata</taxon>
        <taxon>Craniata</taxon>
        <taxon>Vertebrata</taxon>
        <taxon>Euteleostomi</taxon>
        <taxon>Archelosauria</taxon>
        <taxon>Archosauria</taxon>
        <taxon>Dinosauria</taxon>
        <taxon>Saurischia</taxon>
        <taxon>Theropoda</taxon>
        <taxon>Coelurosauria</taxon>
        <taxon>Aves</taxon>
        <taxon>Neognathae</taxon>
        <taxon>Neoaves</taxon>
        <taxon>Telluraves</taxon>
        <taxon>Australaves</taxon>
        <taxon>Passeriformes</taxon>
        <taxon>Sittidae</taxon>
        <taxon>Tichodroma</taxon>
    </lineage>
</organism>
<keyword evidence="5" id="KW-0391">Immunity</keyword>
<reference evidence="12" key="1">
    <citation type="submission" date="2019-09" db="EMBL/GenBank/DDBJ databases">
        <title>Bird 10,000 Genomes (B10K) Project - Family phase.</title>
        <authorList>
            <person name="Zhang G."/>
        </authorList>
    </citation>
    <scope>NUCLEOTIDE SEQUENCE</scope>
    <source>
        <strain evidence="12">B10K-DU-012-47</strain>
    </source>
</reference>
<dbReference type="Proteomes" id="UP000629438">
    <property type="component" value="Unassembled WGS sequence"/>
</dbReference>
<evidence type="ECO:0000256" key="8">
    <source>
        <dbReference type="ARBA" id="ARBA00023157"/>
    </source>
</evidence>
<dbReference type="GO" id="GO:0009897">
    <property type="term" value="C:external side of plasma membrane"/>
    <property type="evidence" value="ECO:0007669"/>
    <property type="project" value="TreeGrafter"/>
</dbReference>
<evidence type="ECO:0000256" key="2">
    <source>
        <dbReference type="ARBA" id="ARBA00022451"/>
    </source>
</evidence>
<sequence length="160" mass="17709">VLFSLRYLHVALSEPGPGFSQFLPVGSLDGIPFQRRDSERGRAEPQTPGMAAGAEPGYRDRQSRDIGIGRAGIPVRLLRSDPCPGFHALQEVSGCDLLSDGSVRGCDRLGSKWQEFLFLELGSERFVVADDAPQVTKRGWERDEIEAEEFTNYLGHTCQE</sequence>
<dbReference type="Pfam" id="PF00129">
    <property type="entry name" value="MHC_I"/>
    <property type="match status" value="1"/>
</dbReference>
<evidence type="ECO:0000313" key="12">
    <source>
        <dbReference type="EMBL" id="NWI06219.1"/>
    </source>
</evidence>
<keyword evidence="8" id="KW-1015">Disulfide bond</keyword>
<keyword evidence="7" id="KW-0472">Membrane</keyword>
<dbReference type="OrthoDB" id="8936120at2759"/>
<dbReference type="InterPro" id="IPR050208">
    <property type="entry name" value="MHC_class-I_related"/>
</dbReference>
<evidence type="ECO:0000256" key="3">
    <source>
        <dbReference type="ARBA" id="ARBA00022692"/>
    </source>
</evidence>
<gene>
    <name evidence="12" type="primary">Ha1f</name>
    <name evidence="12" type="ORF">TICMUR_R08582</name>
</gene>
<evidence type="ECO:0000256" key="7">
    <source>
        <dbReference type="ARBA" id="ARBA00023136"/>
    </source>
</evidence>